<dbReference type="Proteomes" id="UP001272242">
    <property type="component" value="Unassembled WGS sequence"/>
</dbReference>
<accession>A0ABU5F3R3</accession>
<protein>
    <submittedName>
        <fullName evidence="2">Uncharacterized protein</fullName>
    </submittedName>
</protein>
<evidence type="ECO:0000313" key="3">
    <source>
        <dbReference type="Proteomes" id="UP001272242"/>
    </source>
</evidence>
<name>A0ABU5F3R3_9BACT</name>
<dbReference type="RefSeq" id="WP_320687858.1">
    <property type="nucleotide sequence ID" value="NZ_JAXBLV010000194.1"/>
</dbReference>
<feature type="signal peptide" evidence="1">
    <location>
        <begin position="1"/>
        <end position="21"/>
    </location>
</feature>
<gene>
    <name evidence="2" type="ORF">R5W23_002725</name>
</gene>
<evidence type="ECO:0000256" key="1">
    <source>
        <dbReference type="SAM" id="SignalP"/>
    </source>
</evidence>
<dbReference type="EMBL" id="JAXBLV010000194">
    <property type="protein sequence ID" value="MDY3561447.1"/>
    <property type="molecule type" value="Genomic_DNA"/>
</dbReference>
<evidence type="ECO:0000313" key="2">
    <source>
        <dbReference type="EMBL" id="MDY3561447.1"/>
    </source>
</evidence>
<keyword evidence="1" id="KW-0732">Signal</keyword>
<organism evidence="2 3">
    <name type="scientific">Gemmata algarum</name>
    <dbReference type="NCBI Taxonomy" id="2975278"/>
    <lineage>
        <taxon>Bacteria</taxon>
        <taxon>Pseudomonadati</taxon>
        <taxon>Planctomycetota</taxon>
        <taxon>Planctomycetia</taxon>
        <taxon>Gemmatales</taxon>
        <taxon>Gemmataceae</taxon>
        <taxon>Gemmata</taxon>
    </lineage>
</organism>
<keyword evidence="3" id="KW-1185">Reference proteome</keyword>
<proteinExistence type="predicted"/>
<reference evidence="3" key="1">
    <citation type="journal article" date="2023" name="Mar. Drugs">
        <title>Gemmata algarum, a Novel Planctomycete Isolated from an Algal Mat, Displays Antimicrobial Activity.</title>
        <authorList>
            <person name="Kumar G."/>
            <person name="Kallscheuer N."/>
            <person name="Kashif M."/>
            <person name="Ahamad S."/>
            <person name="Jagadeeshwari U."/>
            <person name="Pannikurungottu S."/>
            <person name="Haufschild T."/>
            <person name="Kabuu M."/>
            <person name="Sasikala C."/>
            <person name="Jogler C."/>
            <person name="Ramana C."/>
        </authorList>
    </citation>
    <scope>NUCLEOTIDE SEQUENCE [LARGE SCALE GENOMIC DNA]</scope>
    <source>
        <strain evidence="3">JC673</strain>
    </source>
</reference>
<comment type="caution">
    <text evidence="2">The sequence shown here is derived from an EMBL/GenBank/DDBJ whole genome shotgun (WGS) entry which is preliminary data.</text>
</comment>
<feature type="chain" id="PRO_5045766956" evidence="1">
    <location>
        <begin position="22"/>
        <end position="342"/>
    </location>
</feature>
<sequence>MPIRPLLALAGLLLAAGPASAQLDPPDPAPGAPGGGISPTLRSTLDALGASVGVPDGFGYSWSPRAAVRGQRASMGLSNYQFGLTLPVYESTDDLVFADASVRALDIRTNALLPTDRVAFPRSLWDVQAGGGYVGQLGADWSWGATLNVGSASDRPFNSLGEMTLSALAFARRADGDRNGWLFYVVSTSNGQLGRNIPVPGVAYEFHTDRLTAVVGFPFVSVDYRPTREWQFEFNYGALTDVLARASYHPAEQWRLFTAFEWTNQTWFRAGRRGQHRQLFFYEKRLEAGFGWRVHQNVDFTLTPGYAFDRLFVESRGFGFRGRNRTDLAPARFLAVQFELKY</sequence>